<dbReference type="SUPFAM" id="SSF57302">
    <property type="entry name" value="Snake toxin-like"/>
    <property type="match status" value="1"/>
</dbReference>
<sequence length="145" mass="16203">MRVHFIYALDLVFLSFIFGAESSVEKLKCYQCEVRDSKLCNEDYLLPCPDNQAYDSCLTRIYKTKEDGVWIHKNCALAPCSLRDTSQASGLGLDHCDRSQDEYDCVSCCKENGCNTGGSSTCQPSIVSITALVLSATLFGIRRYR</sequence>
<organism evidence="4 5">
    <name type="scientific">Nephila pilipes</name>
    <name type="common">Giant wood spider</name>
    <name type="synonym">Nephila maculata</name>
    <dbReference type="NCBI Taxonomy" id="299642"/>
    <lineage>
        <taxon>Eukaryota</taxon>
        <taxon>Metazoa</taxon>
        <taxon>Ecdysozoa</taxon>
        <taxon>Arthropoda</taxon>
        <taxon>Chelicerata</taxon>
        <taxon>Arachnida</taxon>
        <taxon>Araneae</taxon>
        <taxon>Araneomorphae</taxon>
        <taxon>Entelegynae</taxon>
        <taxon>Araneoidea</taxon>
        <taxon>Nephilidae</taxon>
        <taxon>Nephila</taxon>
    </lineage>
</organism>
<evidence type="ECO:0000256" key="1">
    <source>
        <dbReference type="ARBA" id="ARBA00022729"/>
    </source>
</evidence>
<reference evidence="4" key="1">
    <citation type="submission" date="2020-08" db="EMBL/GenBank/DDBJ databases">
        <title>Multicomponent nature underlies the extraordinary mechanical properties of spider dragline silk.</title>
        <authorList>
            <person name="Kono N."/>
            <person name="Nakamura H."/>
            <person name="Mori M."/>
            <person name="Yoshida Y."/>
            <person name="Ohtoshi R."/>
            <person name="Malay A.D."/>
            <person name="Moran D.A.P."/>
            <person name="Tomita M."/>
            <person name="Numata K."/>
            <person name="Arakawa K."/>
        </authorList>
    </citation>
    <scope>NUCLEOTIDE SEQUENCE</scope>
</reference>
<dbReference type="PANTHER" id="PTHR10036">
    <property type="entry name" value="CD59 GLYCOPROTEIN"/>
    <property type="match status" value="1"/>
</dbReference>
<evidence type="ECO:0000256" key="3">
    <source>
        <dbReference type="SAM" id="SignalP"/>
    </source>
</evidence>
<feature type="signal peptide" evidence="3">
    <location>
        <begin position="1"/>
        <end position="19"/>
    </location>
</feature>
<evidence type="ECO:0000313" key="4">
    <source>
        <dbReference type="EMBL" id="GFT74911.1"/>
    </source>
</evidence>
<dbReference type="CDD" id="cd00117">
    <property type="entry name" value="TFP"/>
    <property type="match status" value="1"/>
</dbReference>
<protein>
    <submittedName>
        <fullName evidence="4">Uncharacterized protein</fullName>
    </submittedName>
</protein>
<keyword evidence="2" id="KW-1015">Disulfide bond</keyword>
<name>A0A8X6PPP8_NEPPI</name>
<dbReference type="EMBL" id="BMAW01070760">
    <property type="protein sequence ID" value="GFT74911.1"/>
    <property type="molecule type" value="Genomic_DNA"/>
</dbReference>
<dbReference type="AlphaFoldDB" id="A0A8X6PPP8"/>
<keyword evidence="5" id="KW-1185">Reference proteome</keyword>
<feature type="chain" id="PRO_5036500960" evidence="3">
    <location>
        <begin position="20"/>
        <end position="145"/>
    </location>
</feature>
<evidence type="ECO:0000256" key="2">
    <source>
        <dbReference type="ARBA" id="ARBA00023157"/>
    </source>
</evidence>
<proteinExistence type="predicted"/>
<dbReference type="OrthoDB" id="8177818at2759"/>
<dbReference type="InterPro" id="IPR045860">
    <property type="entry name" value="Snake_toxin-like_sf"/>
</dbReference>
<dbReference type="Proteomes" id="UP000887013">
    <property type="component" value="Unassembled WGS sequence"/>
</dbReference>
<gene>
    <name evidence="4" type="primary">AVEN_253012_1</name>
    <name evidence="4" type="ORF">NPIL_228051</name>
</gene>
<accession>A0A8X6PPP8</accession>
<comment type="caution">
    <text evidence="4">The sequence shown here is derived from an EMBL/GenBank/DDBJ whole genome shotgun (WGS) entry which is preliminary data.</text>
</comment>
<dbReference type="PANTHER" id="PTHR10036:SF3">
    <property type="entry name" value="PROTEIN SLEEPLESS-RELATED"/>
    <property type="match status" value="1"/>
</dbReference>
<evidence type="ECO:0000313" key="5">
    <source>
        <dbReference type="Proteomes" id="UP000887013"/>
    </source>
</evidence>
<keyword evidence="1 3" id="KW-0732">Signal</keyword>